<name>A0A120CX51_HYPSL</name>
<accession>A0A120CX51</accession>
<feature type="region of interest" description="Disordered" evidence="1">
    <location>
        <begin position="1"/>
        <end position="22"/>
    </location>
</feature>
<evidence type="ECO:0000256" key="1">
    <source>
        <dbReference type="SAM" id="MobiDB-lite"/>
    </source>
</evidence>
<evidence type="ECO:0000313" key="3">
    <source>
        <dbReference type="Proteomes" id="UP000059074"/>
    </source>
</evidence>
<proteinExistence type="predicted"/>
<comment type="caution">
    <text evidence="2">The sequence shown here is derived from an EMBL/GenBank/DDBJ whole genome shotgun (WGS) entry which is preliminary data.</text>
</comment>
<reference evidence="2 3" key="1">
    <citation type="submission" date="2015-10" db="EMBL/GenBank/DDBJ databases">
        <title>Transcriptomic analysis of a linuron degrading triple-species bacterial consortium.</title>
        <authorList>
            <person name="Albers P."/>
        </authorList>
    </citation>
    <scope>NUCLEOTIDE SEQUENCE [LARGE SCALE GENOMIC DNA]</scope>
    <source>
        <strain evidence="2 3">WDL6</strain>
    </source>
</reference>
<keyword evidence="3" id="KW-1185">Reference proteome</keyword>
<evidence type="ECO:0000313" key="2">
    <source>
        <dbReference type="EMBL" id="KWT70375.1"/>
    </source>
</evidence>
<dbReference type="EMBL" id="LMTR01000032">
    <property type="protein sequence ID" value="KWT70375.1"/>
    <property type="molecule type" value="Genomic_DNA"/>
</dbReference>
<dbReference type="Proteomes" id="UP000059074">
    <property type="component" value="Unassembled WGS sequence"/>
</dbReference>
<organism evidence="2 3">
    <name type="scientific">Hyphomicrobium sulfonivorans</name>
    <dbReference type="NCBI Taxonomy" id="121290"/>
    <lineage>
        <taxon>Bacteria</taxon>
        <taxon>Pseudomonadati</taxon>
        <taxon>Pseudomonadota</taxon>
        <taxon>Alphaproteobacteria</taxon>
        <taxon>Hyphomicrobiales</taxon>
        <taxon>Hyphomicrobiaceae</taxon>
        <taxon>Hyphomicrobium</taxon>
    </lineage>
</organism>
<gene>
    <name evidence="2" type="ORF">APY04_1052</name>
</gene>
<dbReference type="AlphaFoldDB" id="A0A120CX51"/>
<sequence>MRSKIKGDGPTDPASGASDEGGAWRCLWHSKSDGLLCGRTGSVAPD</sequence>
<protein>
    <submittedName>
        <fullName evidence="2">Uncharacterized protein</fullName>
    </submittedName>
</protein>